<dbReference type="EMBL" id="JAFBED010000011">
    <property type="protein sequence ID" value="MBM7621819.1"/>
    <property type="molecule type" value="Genomic_DNA"/>
</dbReference>
<keyword evidence="9" id="KW-1185">Reference proteome</keyword>
<comment type="subcellular location">
    <subcellularLocation>
        <location evidence="1">Cell membrane</location>
        <topology evidence="1">Multi-pass membrane protein</topology>
    </subcellularLocation>
</comment>
<feature type="transmembrane region" description="Helical" evidence="6">
    <location>
        <begin position="266"/>
        <end position="287"/>
    </location>
</feature>
<feature type="transmembrane region" description="Helical" evidence="6">
    <location>
        <begin position="473"/>
        <end position="490"/>
    </location>
</feature>
<dbReference type="InterPro" id="IPR018461">
    <property type="entry name" value="Na/H_Antiport_NhaC-like_C"/>
</dbReference>
<evidence type="ECO:0000259" key="7">
    <source>
        <dbReference type="Pfam" id="PF03553"/>
    </source>
</evidence>
<proteinExistence type="predicted"/>
<evidence type="ECO:0000313" key="8">
    <source>
        <dbReference type="EMBL" id="MBM7621819.1"/>
    </source>
</evidence>
<evidence type="ECO:0000256" key="5">
    <source>
        <dbReference type="ARBA" id="ARBA00023136"/>
    </source>
</evidence>
<evidence type="ECO:0000256" key="6">
    <source>
        <dbReference type="SAM" id="Phobius"/>
    </source>
</evidence>
<name>A0ABS2P4L2_9BACI</name>
<feature type="transmembrane region" description="Helical" evidence="6">
    <location>
        <begin position="113"/>
        <end position="133"/>
    </location>
</feature>
<dbReference type="PANTHER" id="PTHR43478">
    <property type="entry name" value="NA+/H+ ANTIPORTER-RELATED"/>
    <property type="match status" value="1"/>
</dbReference>
<dbReference type="Pfam" id="PF03553">
    <property type="entry name" value="Na_H_antiporter"/>
    <property type="match status" value="1"/>
</dbReference>
<feature type="transmembrane region" description="Helical" evidence="6">
    <location>
        <begin position="387"/>
        <end position="415"/>
    </location>
</feature>
<sequence>MEGTIYTLIPPVLAILMVILTRRVLLSLGAGILASALLIADFNPITMLVLIWDTVLGLFYSVEDKELNLWNIYILIFLIILGIITAFISLTGGSRAFGDWAQQKIKTRRGSKFLTAILGIIIFIDDYFNALAVGQISRPLTDRHKVSRAKLAYLIDSTSAPICVISPISSWGAVIIGTIGTEVLLKQGINNISAFSAFMQIIPMNLYVFSALLMVFVVCFFNFNIGPMKKHEDRAMETGQLYDPEKEVPGELADDLPTSTKGTIGYLVWPIVSLFVGVIGAMFYTGATAIEGDVTLLGIFENTDPSASLFYGGMFALLVSFLFLFRQISKGGISGNVVGKGIWAGTKSMLPAIYILIFAWTIGGLIGELGTGDYLAGVVADSNMNIAFLPVVIFIIAGFTALATGTSWGTFGLLLPIAGQIAAATDVSLLLPALAAVLAGAVFGDHCSPISDTTILSSTGAGCNHIDHVMTQLPYALICAVISIIGYIVLGLTGSTLLGLLVVFAAFVILVFATRAMKTA</sequence>
<feature type="transmembrane region" description="Helical" evidence="6">
    <location>
        <begin position="32"/>
        <end position="52"/>
    </location>
</feature>
<dbReference type="RefSeq" id="WP_204418708.1">
    <property type="nucleotide sequence ID" value="NZ_JAFBED010000011.1"/>
</dbReference>
<feature type="transmembrane region" description="Helical" evidence="6">
    <location>
        <begin position="349"/>
        <end position="367"/>
    </location>
</feature>
<feature type="transmembrane region" description="Helical" evidence="6">
    <location>
        <begin position="307"/>
        <end position="328"/>
    </location>
</feature>
<keyword evidence="4 6" id="KW-1133">Transmembrane helix</keyword>
<accession>A0ABS2P4L2</accession>
<feature type="transmembrane region" description="Helical" evidence="6">
    <location>
        <begin position="206"/>
        <end position="225"/>
    </location>
</feature>
<evidence type="ECO:0000256" key="3">
    <source>
        <dbReference type="ARBA" id="ARBA00022692"/>
    </source>
</evidence>
<evidence type="ECO:0000256" key="1">
    <source>
        <dbReference type="ARBA" id="ARBA00004651"/>
    </source>
</evidence>
<comment type="caution">
    <text evidence="8">The sequence shown here is derived from an EMBL/GenBank/DDBJ whole genome shotgun (WGS) entry which is preliminary data.</text>
</comment>
<keyword evidence="2" id="KW-1003">Cell membrane</keyword>
<feature type="transmembrane region" description="Helical" evidence="6">
    <location>
        <begin position="72"/>
        <end position="92"/>
    </location>
</feature>
<organism evidence="8 9">
    <name type="scientific">Sutcliffiella tianshenii</name>
    <dbReference type="NCBI Taxonomy" id="1463404"/>
    <lineage>
        <taxon>Bacteria</taxon>
        <taxon>Bacillati</taxon>
        <taxon>Bacillota</taxon>
        <taxon>Bacilli</taxon>
        <taxon>Bacillales</taxon>
        <taxon>Bacillaceae</taxon>
        <taxon>Sutcliffiella</taxon>
    </lineage>
</organism>
<reference evidence="8 9" key="1">
    <citation type="submission" date="2021-01" db="EMBL/GenBank/DDBJ databases">
        <title>Genomic Encyclopedia of Type Strains, Phase IV (KMG-IV): sequencing the most valuable type-strain genomes for metagenomic binning, comparative biology and taxonomic classification.</title>
        <authorList>
            <person name="Goeker M."/>
        </authorList>
    </citation>
    <scope>NUCLEOTIDE SEQUENCE [LARGE SCALE GENOMIC DNA]</scope>
    <source>
        <strain evidence="8 9">DSM 25879</strain>
    </source>
</reference>
<gene>
    <name evidence="8" type="ORF">JOC95_003727</name>
</gene>
<evidence type="ECO:0000256" key="2">
    <source>
        <dbReference type="ARBA" id="ARBA00022475"/>
    </source>
</evidence>
<feature type="transmembrane region" description="Helical" evidence="6">
    <location>
        <begin position="497"/>
        <end position="517"/>
    </location>
</feature>
<feature type="transmembrane region" description="Helical" evidence="6">
    <location>
        <begin position="427"/>
        <end position="444"/>
    </location>
</feature>
<keyword evidence="5 6" id="KW-0472">Membrane</keyword>
<evidence type="ECO:0000256" key="4">
    <source>
        <dbReference type="ARBA" id="ARBA00022989"/>
    </source>
</evidence>
<dbReference type="PANTHER" id="PTHR43478:SF1">
    <property type="entry name" value="NA+_H+ ANTIPORTER NHAC-LIKE C-TERMINAL DOMAIN-CONTAINING PROTEIN"/>
    <property type="match status" value="1"/>
</dbReference>
<feature type="domain" description="Na+/H+ antiporter NhaC-like C-terminal" evidence="7">
    <location>
        <begin position="162"/>
        <end position="492"/>
    </location>
</feature>
<protein>
    <submittedName>
        <fullName evidence="8">Na+/H+ antiporter NhaC</fullName>
    </submittedName>
</protein>
<evidence type="ECO:0000313" key="9">
    <source>
        <dbReference type="Proteomes" id="UP000737402"/>
    </source>
</evidence>
<feature type="transmembrane region" description="Helical" evidence="6">
    <location>
        <begin position="6"/>
        <end position="25"/>
    </location>
</feature>
<keyword evidence="3 6" id="KW-0812">Transmembrane</keyword>
<dbReference type="Proteomes" id="UP000737402">
    <property type="component" value="Unassembled WGS sequence"/>
</dbReference>